<evidence type="ECO:0000313" key="2">
    <source>
        <dbReference type="Proteomes" id="UP000240246"/>
    </source>
</evidence>
<evidence type="ECO:0000313" key="1">
    <source>
        <dbReference type="EMBL" id="AVD99668.1"/>
    </source>
</evidence>
<dbReference type="InterPro" id="IPR026325">
    <property type="entry name" value="DUF932"/>
</dbReference>
<dbReference type="Pfam" id="PF06067">
    <property type="entry name" value="DUF932"/>
    <property type="match status" value="1"/>
</dbReference>
<dbReference type="Proteomes" id="UP000240246">
    <property type="component" value="Segment"/>
</dbReference>
<dbReference type="EMBL" id="MG757156">
    <property type="protein sequence ID" value="AVD99668.1"/>
    <property type="molecule type" value="Genomic_DNA"/>
</dbReference>
<name>A0A2L1IWX1_9CAUD</name>
<dbReference type="InterPro" id="IPR017686">
    <property type="entry name" value="Phg/plasmid-like_prot"/>
</dbReference>
<proteinExistence type="predicted"/>
<sequence>MSRETRAWLQEFILVGNCKERPMAWHYDRELQKSMGLADNHFQDPIPYQVVVDRLFSWEPKSVPKANLVPCAKRDANFFGPQGQPYKVMPTGVWQENDGRFTYEGEQGIIRSDTKAHMATHGSGYKIHDYKKWLLQLQSNILGDSLTILGAGLLRNALQAYVQVAMPTPETDDLTGLKFVPYITASTSLDGSLPTTFSSGSLLVVCDNTREMALRQSERAGTIYKAKHTSKSLEQNRIKDVREALGIVHQQAEGFVAEMQELASIPVTRRNWVKVLDIILPLPDPTDPKTSKRGITIAENKREVMNHTYWKDPMMNNMQGTALGVVQAVNTYATHYAQIKGNRLERNMEKMVKGDFGDIDRRTVLALSEVLNRPELVSAK</sequence>
<reference evidence="2" key="1">
    <citation type="submission" date="2018-01" db="EMBL/GenBank/DDBJ databases">
        <authorList>
            <person name="Gaut B.S."/>
            <person name="Morton B.R."/>
            <person name="Clegg M.T."/>
            <person name="Duvall M.R."/>
        </authorList>
    </citation>
    <scope>NUCLEOTIDE SEQUENCE [LARGE SCALE GENOMIC DNA]</scope>
</reference>
<dbReference type="NCBIfam" id="TIGR03299">
    <property type="entry name" value="LGT_TIGR03299"/>
    <property type="match status" value="1"/>
</dbReference>
<protein>
    <recommendedName>
        <fullName evidence="3">DUF932 domain-containing protein</fullName>
    </recommendedName>
</protein>
<accession>A0A2L1IWX1</accession>
<evidence type="ECO:0008006" key="3">
    <source>
        <dbReference type="Google" id="ProtNLM"/>
    </source>
</evidence>
<organism evidence="1 2">
    <name type="scientific">Mycobacterium phage Cuke</name>
    <dbReference type="NCBI Taxonomy" id="2079417"/>
    <lineage>
        <taxon>Viruses</taxon>
        <taxon>Duplodnaviria</taxon>
        <taxon>Heunggongvirae</taxon>
        <taxon>Uroviricota</taxon>
        <taxon>Caudoviricetes</taxon>
        <taxon>Cukevirus</taxon>
        <taxon>Cukevirus cuke</taxon>
    </lineage>
</organism>
<gene>
    <name evidence="1" type="ORF">SEA_CUKE_50</name>
</gene>
<keyword evidence="2" id="KW-1185">Reference proteome</keyword>